<dbReference type="SUPFAM" id="SSF57903">
    <property type="entry name" value="FYVE/PHD zinc finger"/>
    <property type="match status" value="1"/>
</dbReference>
<evidence type="ECO:0000313" key="8">
    <source>
        <dbReference type="Proteomes" id="UP001162031"/>
    </source>
</evidence>
<dbReference type="PANTHER" id="PTHR43102:SF2">
    <property type="entry name" value="GAF DOMAIN-CONTAINING PROTEIN"/>
    <property type="match status" value="1"/>
</dbReference>
<keyword evidence="8" id="KW-1185">Reference proteome</keyword>
<evidence type="ECO:0000313" key="7">
    <source>
        <dbReference type="EMBL" id="CAI5718246.1"/>
    </source>
</evidence>
<dbReference type="PANTHER" id="PTHR43102">
    <property type="entry name" value="SLR1143 PROTEIN"/>
    <property type="match status" value="1"/>
</dbReference>
<sequence>MDFRKKLCSWDFSPSRAIALDNLDRETYRCRSVVSSSGGSSGLHVQTTRDSHEKLVFSDSDICDDVLTTMSKLQAAVHKHSASSEGWKHSSGKNGVEVSEMKSYLSLAQPDDDADILHAVVAKTELRCHLNEALSVLLHEDSDGYDSTMKALCGKHFKTGEVLFHQGVGLHTPSSIEKQADGSPNQAAISITSATMGHRFSLNMRLQSRQKRTQQQLVFATYTHQNADKKHAVHLMKTVPKDVYDQVLPDAEQSLLRNGIDHIGVGFDLQFTPCSGGSNRQRTRIFAHAYASDKPTRAFSKHVSNDPEAGKTAGLANLARRRAMLMNPEARSVMRTLTESLERFDRVIRRRRFGFQSFVYFPKADVDPLFERCCLICNKTFSFFRRDFYCQLCGHMVCNNCSDLFDVEVRIGEIRKNRCCRLCVVRVDACKFDDDDLLPALGPIVVDTPSEDWFPIDGSILNSSCREDDDSDLNVATEHDDNNLMEQLSSEVAEARSRALETLGKLLSRKPSTRLSASTATSPHAINLESRRRTKPRQQAKNRNITQVKRVLDSVEEHLNKTLLKAKLQVKADSCDVSDRTRDYKYEYDASQVTHEDIPLAPKPEAQKDARRVELIKRSGALHADYDRSALDLIAEVAAKRLGCPIGVVSMIDDQQFHAIGHYNLPVEAHLLPRNEVPCMHSVYTEKPLVVKNPQRDMRFSKMPCVNDFGVKFYAGFPLRALSGEVIGNLCALDAVAHNNISTKDYSTMETLAQLASDLLIPNTAA</sequence>
<dbReference type="InterPro" id="IPR011011">
    <property type="entry name" value="Znf_FYVE_PHD"/>
</dbReference>
<comment type="caution">
    <text evidence="7">The sequence shown here is derived from an EMBL/GenBank/DDBJ whole genome shotgun (WGS) entry which is preliminary data.</text>
</comment>
<evidence type="ECO:0000256" key="5">
    <source>
        <dbReference type="SAM" id="MobiDB-lite"/>
    </source>
</evidence>
<feature type="domain" description="FYVE-type" evidence="6">
    <location>
        <begin position="374"/>
        <end position="428"/>
    </location>
</feature>
<accession>A0AAV0TB84</accession>
<dbReference type="Proteomes" id="UP001162031">
    <property type="component" value="Unassembled WGS sequence"/>
</dbReference>
<feature type="compositionally biased region" description="Polar residues" evidence="5">
    <location>
        <begin position="513"/>
        <end position="524"/>
    </location>
</feature>
<dbReference type="PROSITE" id="PS50178">
    <property type="entry name" value="ZF_FYVE"/>
    <property type="match status" value="1"/>
</dbReference>
<dbReference type="InterPro" id="IPR017455">
    <property type="entry name" value="Znf_FYVE-rel"/>
</dbReference>
<feature type="region of interest" description="Disordered" evidence="5">
    <location>
        <begin position="511"/>
        <end position="542"/>
    </location>
</feature>
<proteinExistence type="predicted"/>
<keyword evidence="2 4" id="KW-0863">Zinc-finger</keyword>
<evidence type="ECO:0000256" key="2">
    <source>
        <dbReference type="ARBA" id="ARBA00022771"/>
    </source>
</evidence>
<keyword evidence="1" id="KW-0479">Metal-binding</keyword>
<dbReference type="CDD" id="cd00065">
    <property type="entry name" value="FYVE_like_SF"/>
    <property type="match status" value="1"/>
</dbReference>
<organism evidence="7 8">
    <name type="scientific">Hyaloperonospora brassicae</name>
    <name type="common">Brassica downy mildew</name>
    <name type="synonym">Peronospora brassicae</name>
    <dbReference type="NCBI Taxonomy" id="162125"/>
    <lineage>
        <taxon>Eukaryota</taxon>
        <taxon>Sar</taxon>
        <taxon>Stramenopiles</taxon>
        <taxon>Oomycota</taxon>
        <taxon>Peronosporomycetes</taxon>
        <taxon>Peronosporales</taxon>
        <taxon>Peronosporaceae</taxon>
        <taxon>Hyaloperonospora</taxon>
    </lineage>
</organism>
<reference evidence="7" key="1">
    <citation type="submission" date="2022-12" db="EMBL/GenBank/DDBJ databases">
        <authorList>
            <person name="Webb A."/>
        </authorList>
    </citation>
    <scope>NUCLEOTIDE SEQUENCE</scope>
    <source>
        <strain evidence="7">Hp1</strain>
    </source>
</reference>
<evidence type="ECO:0000259" key="6">
    <source>
        <dbReference type="PROSITE" id="PS50178"/>
    </source>
</evidence>
<dbReference type="InterPro" id="IPR013083">
    <property type="entry name" value="Znf_RING/FYVE/PHD"/>
</dbReference>
<name>A0AAV0TB84_HYABA</name>
<dbReference type="InterPro" id="IPR000306">
    <property type="entry name" value="Znf_FYVE"/>
</dbReference>
<evidence type="ECO:0000256" key="4">
    <source>
        <dbReference type="PROSITE-ProRule" id="PRU00091"/>
    </source>
</evidence>
<evidence type="ECO:0000256" key="3">
    <source>
        <dbReference type="ARBA" id="ARBA00022833"/>
    </source>
</evidence>
<dbReference type="Gene3D" id="3.30.450.40">
    <property type="match status" value="1"/>
</dbReference>
<dbReference type="InterPro" id="IPR029016">
    <property type="entry name" value="GAF-like_dom_sf"/>
</dbReference>
<dbReference type="Pfam" id="PF01363">
    <property type="entry name" value="FYVE"/>
    <property type="match status" value="1"/>
</dbReference>
<dbReference type="Gene3D" id="3.30.40.10">
    <property type="entry name" value="Zinc/RING finger domain, C3HC4 (zinc finger)"/>
    <property type="match status" value="1"/>
</dbReference>
<dbReference type="InterPro" id="IPR003018">
    <property type="entry name" value="GAF"/>
</dbReference>
<protein>
    <recommendedName>
        <fullName evidence="6">FYVE-type domain-containing protein</fullName>
    </recommendedName>
</protein>
<evidence type="ECO:0000256" key="1">
    <source>
        <dbReference type="ARBA" id="ARBA00022723"/>
    </source>
</evidence>
<dbReference type="GO" id="GO:0008270">
    <property type="term" value="F:zinc ion binding"/>
    <property type="evidence" value="ECO:0007669"/>
    <property type="project" value="UniProtKB-KW"/>
</dbReference>
<dbReference type="AlphaFoldDB" id="A0AAV0TB84"/>
<gene>
    <name evidence="7" type="ORF">HBR001_LOCUS1973</name>
</gene>
<dbReference type="SUPFAM" id="SSF55781">
    <property type="entry name" value="GAF domain-like"/>
    <property type="match status" value="1"/>
</dbReference>
<dbReference type="EMBL" id="CANTFL010000199">
    <property type="protein sequence ID" value="CAI5718246.1"/>
    <property type="molecule type" value="Genomic_DNA"/>
</dbReference>
<keyword evidence="3" id="KW-0862">Zinc</keyword>
<dbReference type="Pfam" id="PF01590">
    <property type="entry name" value="GAF"/>
    <property type="match status" value="1"/>
</dbReference>